<dbReference type="EMBL" id="MT142580">
    <property type="protein sequence ID" value="QJA85533.1"/>
    <property type="molecule type" value="Genomic_DNA"/>
</dbReference>
<proteinExistence type="predicted"/>
<accession>A0A6M3KTT7</accession>
<dbReference type="AlphaFoldDB" id="A0A6M3KTT7"/>
<name>A0A6M3KTT7_9ZZZZ</name>
<protein>
    <submittedName>
        <fullName evidence="1">Uncharacterized protein</fullName>
    </submittedName>
</protein>
<gene>
    <name evidence="1" type="ORF">MM415B02208_0013</name>
</gene>
<sequence>MTRDEAAWLEILRQHRAGGKDWKLYAAADYGSGKDSVVFYYNPEHLRLVAPPAPRAEVFAEYFRSEGHRRRMRYARLKMALRRFWRAIKG</sequence>
<evidence type="ECO:0000313" key="1">
    <source>
        <dbReference type="EMBL" id="QJA85533.1"/>
    </source>
</evidence>
<reference evidence="1" key="1">
    <citation type="submission" date="2020-03" db="EMBL/GenBank/DDBJ databases">
        <title>The deep terrestrial virosphere.</title>
        <authorList>
            <person name="Holmfeldt K."/>
            <person name="Nilsson E."/>
            <person name="Simone D."/>
            <person name="Lopez-Fernandez M."/>
            <person name="Wu X."/>
            <person name="de Brujin I."/>
            <person name="Lundin D."/>
            <person name="Andersson A."/>
            <person name="Bertilsson S."/>
            <person name="Dopson M."/>
        </authorList>
    </citation>
    <scope>NUCLEOTIDE SEQUENCE</scope>
    <source>
        <strain evidence="1">MM415B02208</strain>
    </source>
</reference>
<organism evidence="1">
    <name type="scientific">viral metagenome</name>
    <dbReference type="NCBI Taxonomy" id="1070528"/>
    <lineage>
        <taxon>unclassified sequences</taxon>
        <taxon>metagenomes</taxon>
        <taxon>organismal metagenomes</taxon>
    </lineage>
</organism>